<dbReference type="STRING" id="747525.W4JX56"/>
<feature type="transmembrane region" description="Helical" evidence="1">
    <location>
        <begin position="610"/>
        <end position="629"/>
    </location>
</feature>
<gene>
    <name evidence="2" type="ORF">HETIRDRAFT_173894</name>
</gene>
<dbReference type="EMBL" id="KI925463">
    <property type="protein sequence ID" value="ETW77461.1"/>
    <property type="molecule type" value="Genomic_DNA"/>
</dbReference>
<evidence type="ECO:0008006" key="4">
    <source>
        <dbReference type="Google" id="ProtNLM"/>
    </source>
</evidence>
<protein>
    <recommendedName>
        <fullName evidence="4">WW domain-containing protein</fullName>
    </recommendedName>
</protein>
<accession>W4JX56</accession>
<keyword evidence="3" id="KW-1185">Reference proteome</keyword>
<proteinExistence type="predicted"/>
<dbReference type="GeneID" id="20668473"/>
<dbReference type="KEGG" id="hir:HETIRDRAFT_173894"/>
<dbReference type="OrthoDB" id="2657661at2759"/>
<sequence length="656" mass="73856">MTLNPSVIIRLFLDLTLGQTRKACRLAARRLLYMCLSCRLHMSTLLSYLSRALQVGARSPRGASPPRPNRDHDLIPSHSEAVISSLAHRIPAPQTSAEEIAHGAYDSRSSRSSAEDVIVPSLCPPPAVHIDHDRPGLPTTANIIHRTPSRYRTLDIILDNREEIEREDGDRSCATPDSRPLEYIGNGSLTPCSGNKTVASPFVESDKAEKALEISVKAIHPGNVRRWDRDVYIAAYSAKNAPKKNECTVLSPFSRFFHPTENKTEWISYVNPDGSRYFFNEDKRVYTDADPGEPDSQKYQGIICAIQEIDRIAGSSDVSFRNHDLVLELLDEEDGKQDWGYYFADHQHGIIFWPKSFDIEDAVIELGFNPPDAVLKHELQTWYWSHCSLFPRAAKFTRANVEEVCIELRNGILGSFPLSSPIPLKLMQLRLDQMLSSASLAPYSIDNSKTMLETLTYWRDVSTFDDGMVIYVTHARFLNCHGEIGARLDPSRSLYGPRREKHTWPFRVLSLLLFKRTEDCFRTLSSVTMDNILAQSTWTPFIANERTHWDDVNRQCMQLLAGNIAFLAVPSVIEAINNNNSNSLISNFAVQSASNITGNSFFPQWTPAQILSALSTFSVITSVAYGFLLRELYRPGFRTDLGQLVSIAYVKPIPLN</sequence>
<evidence type="ECO:0000256" key="1">
    <source>
        <dbReference type="SAM" id="Phobius"/>
    </source>
</evidence>
<evidence type="ECO:0000313" key="3">
    <source>
        <dbReference type="Proteomes" id="UP000030671"/>
    </source>
</evidence>
<dbReference type="RefSeq" id="XP_009550964.1">
    <property type="nucleotide sequence ID" value="XM_009552669.1"/>
</dbReference>
<dbReference type="AlphaFoldDB" id="W4JX56"/>
<keyword evidence="1" id="KW-0812">Transmembrane</keyword>
<dbReference type="eggNOG" id="ENOG502SKZI">
    <property type="taxonomic scope" value="Eukaryota"/>
</dbReference>
<evidence type="ECO:0000313" key="2">
    <source>
        <dbReference type="EMBL" id="ETW77461.1"/>
    </source>
</evidence>
<dbReference type="HOGENOM" id="CLU_417996_0_0_1"/>
<reference evidence="2 3" key="1">
    <citation type="journal article" date="2012" name="New Phytol.">
        <title>Insight into trade-off between wood decay and parasitism from the genome of a fungal forest pathogen.</title>
        <authorList>
            <person name="Olson A."/>
            <person name="Aerts A."/>
            <person name="Asiegbu F."/>
            <person name="Belbahri L."/>
            <person name="Bouzid O."/>
            <person name="Broberg A."/>
            <person name="Canback B."/>
            <person name="Coutinho P.M."/>
            <person name="Cullen D."/>
            <person name="Dalman K."/>
            <person name="Deflorio G."/>
            <person name="van Diepen L.T."/>
            <person name="Dunand C."/>
            <person name="Duplessis S."/>
            <person name="Durling M."/>
            <person name="Gonthier P."/>
            <person name="Grimwood J."/>
            <person name="Fossdal C.G."/>
            <person name="Hansson D."/>
            <person name="Henrissat B."/>
            <person name="Hietala A."/>
            <person name="Himmelstrand K."/>
            <person name="Hoffmeister D."/>
            <person name="Hogberg N."/>
            <person name="James T.Y."/>
            <person name="Karlsson M."/>
            <person name="Kohler A."/>
            <person name="Kues U."/>
            <person name="Lee Y.H."/>
            <person name="Lin Y.C."/>
            <person name="Lind M."/>
            <person name="Lindquist E."/>
            <person name="Lombard V."/>
            <person name="Lucas S."/>
            <person name="Lunden K."/>
            <person name="Morin E."/>
            <person name="Murat C."/>
            <person name="Park J."/>
            <person name="Raffaello T."/>
            <person name="Rouze P."/>
            <person name="Salamov A."/>
            <person name="Schmutz J."/>
            <person name="Solheim H."/>
            <person name="Stahlberg J."/>
            <person name="Velez H."/>
            <person name="de Vries R.P."/>
            <person name="Wiebenga A."/>
            <person name="Woodward S."/>
            <person name="Yakovlev I."/>
            <person name="Garbelotto M."/>
            <person name="Martin F."/>
            <person name="Grigoriev I.V."/>
            <person name="Stenlid J."/>
        </authorList>
    </citation>
    <scope>NUCLEOTIDE SEQUENCE [LARGE SCALE GENOMIC DNA]</scope>
    <source>
        <strain evidence="2 3">TC 32-1</strain>
    </source>
</reference>
<dbReference type="Proteomes" id="UP000030671">
    <property type="component" value="Unassembled WGS sequence"/>
</dbReference>
<dbReference type="InParanoid" id="W4JX56"/>
<keyword evidence="1" id="KW-1133">Transmembrane helix</keyword>
<organism evidence="2 3">
    <name type="scientific">Heterobasidion irregulare (strain TC 32-1)</name>
    <dbReference type="NCBI Taxonomy" id="747525"/>
    <lineage>
        <taxon>Eukaryota</taxon>
        <taxon>Fungi</taxon>
        <taxon>Dikarya</taxon>
        <taxon>Basidiomycota</taxon>
        <taxon>Agaricomycotina</taxon>
        <taxon>Agaricomycetes</taxon>
        <taxon>Russulales</taxon>
        <taxon>Bondarzewiaceae</taxon>
        <taxon>Heterobasidion</taxon>
        <taxon>Heterobasidion annosum species complex</taxon>
    </lineage>
</organism>
<keyword evidence="1" id="KW-0472">Membrane</keyword>
<name>W4JX56_HETIT</name>